<dbReference type="Pfam" id="PF02311">
    <property type="entry name" value="AraC_binding"/>
    <property type="match status" value="1"/>
</dbReference>
<keyword evidence="4" id="KW-0804">Transcription</keyword>
<evidence type="ECO:0000256" key="4">
    <source>
        <dbReference type="ARBA" id="ARBA00023163"/>
    </source>
</evidence>
<dbReference type="SMART" id="SM00342">
    <property type="entry name" value="HTH_ARAC"/>
    <property type="match status" value="1"/>
</dbReference>
<dbReference type="GO" id="GO:0003700">
    <property type="term" value="F:DNA-binding transcription factor activity"/>
    <property type="evidence" value="ECO:0007669"/>
    <property type="project" value="InterPro"/>
</dbReference>
<dbReference type="SUPFAM" id="SSF46689">
    <property type="entry name" value="Homeodomain-like"/>
    <property type="match status" value="1"/>
</dbReference>
<protein>
    <submittedName>
        <fullName evidence="6">Helix-turn-helix transcriptional regulator</fullName>
    </submittedName>
</protein>
<proteinExistence type="predicted"/>
<evidence type="ECO:0000256" key="1">
    <source>
        <dbReference type="ARBA" id="ARBA00022490"/>
    </source>
</evidence>
<dbReference type="SUPFAM" id="SSF51215">
    <property type="entry name" value="Regulatory protein AraC"/>
    <property type="match status" value="1"/>
</dbReference>
<keyword evidence="3" id="KW-0238">DNA-binding</keyword>
<sequence>MDEQNICRFMPAKPAPDVLQAINYVYETTDVHNDRPALCATYRMHFAASGTAQLHCGGQTTQLRAGDLFFVFPGTPYLLKPEADFAYYYISYIGLRANMLMERFGINSKNAVLPGFAELAPAWREGLNAAQEVLDLAGESVLLHTFTRIGSRLASHSAQEKATDAANRMLLVKKYVDDHFSEAGLSMEQISAAFSYHKKYLSAAFKKQFKVGVWEYLNIVRLNHAFALMENGHTSVQTIASLCGFNDALYFSKVFKQRMGVSPREYMRERANINSRNT</sequence>
<evidence type="ECO:0000313" key="6">
    <source>
        <dbReference type="EMBL" id="HIV28045.1"/>
    </source>
</evidence>
<keyword evidence="2" id="KW-0805">Transcription regulation</keyword>
<dbReference type="InterPro" id="IPR037923">
    <property type="entry name" value="HTH-like"/>
</dbReference>
<evidence type="ECO:0000313" key="7">
    <source>
        <dbReference type="Proteomes" id="UP000886884"/>
    </source>
</evidence>
<dbReference type="InterPro" id="IPR018060">
    <property type="entry name" value="HTH_AraC"/>
</dbReference>
<dbReference type="GO" id="GO:0043565">
    <property type="term" value="F:sequence-specific DNA binding"/>
    <property type="evidence" value="ECO:0007669"/>
    <property type="project" value="InterPro"/>
</dbReference>
<dbReference type="EMBL" id="DVOT01000154">
    <property type="protein sequence ID" value="HIV28045.1"/>
    <property type="molecule type" value="Genomic_DNA"/>
</dbReference>
<reference evidence="6" key="2">
    <citation type="journal article" date="2021" name="PeerJ">
        <title>Extensive microbial diversity within the chicken gut microbiome revealed by metagenomics and culture.</title>
        <authorList>
            <person name="Gilroy R."/>
            <person name="Ravi A."/>
            <person name="Getino M."/>
            <person name="Pursley I."/>
            <person name="Horton D.L."/>
            <person name="Alikhan N.F."/>
            <person name="Baker D."/>
            <person name="Gharbi K."/>
            <person name="Hall N."/>
            <person name="Watson M."/>
            <person name="Adriaenssens E.M."/>
            <person name="Foster-Nyarko E."/>
            <person name="Jarju S."/>
            <person name="Secka A."/>
            <person name="Antonio M."/>
            <person name="Oren A."/>
            <person name="Chaudhuri R.R."/>
            <person name="La Ragione R."/>
            <person name="Hildebrand F."/>
            <person name="Pallen M.J."/>
        </authorList>
    </citation>
    <scope>NUCLEOTIDE SEQUENCE</scope>
    <source>
        <strain evidence="6">CHK183-6373</strain>
    </source>
</reference>
<organism evidence="6 7">
    <name type="scientific">Candidatus Ornithocaccomicrobium faecavium</name>
    <dbReference type="NCBI Taxonomy" id="2840890"/>
    <lineage>
        <taxon>Bacteria</taxon>
        <taxon>Bacillati</taxon>
        <taxon>Bacillota</taxon>
        <taxon>Clostridia</taxon>
        <taxon>Candidatus Ornithocaccomicrobium</taxon>
    </lineage>
</organism>
<dbReference type="Proteomes" id="UP000886884">
    <property type="component" value="Unassembled WGS sequence"/>
</dbReference>
<reference evidence="6" key="1">
    <citation type="submission" date="2020-10" db="EMBL/GenBank/DDBJ databases">
        <authorList>
            <person name="Gilroy R."/>
        </authorList>
    </citation>
    <scope>NUCLEOTIDE SEQUENCE</scope>
    <source>
        <strain evidence="6">CHK183-6373</strain>
    </source>
</reference>
<dbReference type="Gene3D" id="1.10.10.60">
    <property type="entry name" value="Homeodomain-like"/>
    <property type="match status" value="2"/>
</dbReference>
<evidence type="ECO:0000256" key="3">
    <source>
        <dbReference type="ARBA" id="ARBA00023125"/>
    </source>
</evidence>
<feature type="domain" description="HTH araC/xylS-type" evidence="5">
    <location>
        <begin position="170"/>
        <end position="269"/>
    </location>
</feature>
<accession>A0A9D1TCY8</accession>
<comment type="caution">
    <text evidence="6">The sequence shown here is derived from an EMBL/GenBank/DDBJ whole genome shotgun (WGS) entry which is preliminary data.</text>
</comment>
<keyword evidence="1" id="KW-0963">Cytoplasm</keyword>
<evidence type="ECO:0000259" key="5">
    <source>
        <dbReference type="PROSITE" id="PS01124"/>
    </source>
</evidence>
<dbReference type="PRINTS" id="PR00032">
    <property type="entry name" value="HTHARAC"/>
</dbReference>
<dbReference type="InterPro" id="IPR020449">
    <property type="entry name" value="Tscrpt_reg_AraC-type_HTH"/>
</dbReference>
<dbReference type="InterPro" id="IPR003313">
    <property type="entry name" value="AraC-bd"/>
</dbReference>
<dbReference type="InterPro" id="IPR050204">
    <property type="entry name" value="AraC_XylS_family_regulators"/>
</dbReference>
<dbReference type="Pfam" id="PF12833">
    <property type="entry name" value="HTH_18"/>
    <property type="match status" value="1"/>
</dbReference>
<dbReference type="PANTHER" id="PTHR46796">
    <property type="entry name" value="HTH-TYPE TRANSCRIPTIONAL ACTIVATOR RHAS-RELATED"/>
    <property type="match status" value="1"/>
</dbReference>
<dbReference type="PANTHER" id="PTHR46796:SF13">
    <property type="entry name" value="HTH-TYPE TRANSCRIPTIONAL ACTIVATOR RHAS"/>
    <property type="match status" value="1"/>
</dbReference>
<dbReference type="AlphaFoldDB" id="A0A9D1TCY8"/>
<name>A0A9D1TCY8_9FIRM</name>
<gene>
    <name evidence="6" type="ORF">IAA64_08750</name>
</gene>
<evidence type="ECO:0000256" key="2">
    <source>
        <dbReference type="ARBA" id="ARBA00023015"/>
    </source>
</evidence>
<dbReference type="InterPro" id="IPR009057">
    <property type="entry name" value="Homeodomain-like_sf"/>
</dbReference>
<dbReference type="PROSITE" id="PS01124">
    <property type="entry name" value="HTH_ARAC_FAMILY_2"/>
    <property type="match status" value="1"/>
</dbReference>